<organism evidence="3 6">
    <name type="scientific">Ureaplasma urealyticum</name>
    <name type="common">Ureaplasma urealyticum biotype 2</name>
    <dbReference type="NCBI Taxonomy" id="2130"/>
    <lineage>
        <taxon>Bacteria</taxon>
        <taxon>Bacillati</taxon>
        <taxon>Mycoplasmatota</taxon>
        <taxon>Mycoplasmoidales</taxon>
        <taxon>Mycoplasmoidaceae</taxon>
        <taxon>Ureaplasma</taxon>
    </lineage>
</organism>
<gene>
    <name evidence="4" type="ORF">DSQ42_00455</name>
    <name evidence="3" type="ORF">FJM05_00455</name>
    <name evidence="2" type="ORF">LH652_00460</name>
</gene>
<reference evidence="2 7" key="3">
    <citation type="submission" date="2021-10" db="EMBL/GenBank/DDBJ databases">
        <title>Sequencing the mobilome of antimicrobial resistant bacterial isolates spanning a range of GC content: The potential of a sustainable low cost, low infrastructure approach for surveillance with Oxford Nanopore sequencing.</title>
        <authorList>
            <person name="Sands K."/>
        </authorList>
    </citation>
    <scope>NUCLEOTIDE SEQUENCE [LARGE SCALE GENOMIC DNA]</scope>
    <source>
        <strain evidence="2 7">MIN-202</strain>
    </source>
</reference>
<evidence type="ECO:0000313" key="4">
    <source>
        <dbReference type="EMBL" id="RCJ01785.1"/>
    </source>
</evidence>
<evidence type="ECO:0000313" key="6">
    <source>
        <dbReference type="Proteomes" id="UP000318231"/>
    </source>
</evidence>
<evidence type="ECO:0000313" key="3">
    <source>
        <dbReference type="EMBL" id="QDI64679.1"/>
    </source>
</evidence>
<evidence type="ECO:0000256" key="1">
    <source>
        <dbReference type="SAM" id="MobiDB-lite"/>
    </source>
</evidence>
<accession>A0AAP9D780</accession>
<name>A0AAP9D780_UREUR</name>
<protein>
    <submittedName>
        <fullName evidence="3">Uncharacterized protein</fullName>
    </submittedName>
</protein>
<feature type="compositionally biased region" description="Pro residues" evidence="1">
    <location>
        <begin position="23"/>
        <end position="40"/>
    </location>
</feature>
<evidence type="ECO:0000313" key="7">
    <source>
        <dbReference type="Proteomes" id="UP001201240"/>
    </source>
</evidence>
<dbReference type="Proteomes" id="UP000253077">
    <property type="component" value="Unassembled WGS sequence"/>
</dbReference>
<dbReference type="AlphaFoldDB" id="A0AAP9D780"/>
<dbReference type="EMBL" id="CP041200">
    <property type="protein sequence ID" value="QDI64679.1"/>
    <property type="molecule type" value="Genomic_DNA"/>
</dbReference>
<reference evidence="4 5" key="1">
    <citation type="submission" date="2018-07" db="EMBL/GenBank/DDBJ databases">
        <title>Ureaplasma urealyticum 1000 the multidrug-resistant clinical isolate obtained from scrapings of the urogenital tract of a woman with inflammatory diseases of the reproductive organs.</title>
        <authorList>
            <person name="Kolesnikova E.A."/>
            <person name="Alekseeva A.E."/>
            <person name="Brusnigina N.F."/>
            <person name="Makhova M.A."/>
        </authorList>
    </citation>
    <scope>NUCLEOTIDE SEQUENCE [LARGE SCALE GENOMIC DNA]</scope>
    <source>
        <strain evidence="4 5">1000</strain>
    </source>
</reference>
<evidence type="ECO:0000313" key="2">
    <source>
        <dbReference type="EMBL" id="MCF1348774.1"/>
    </source>
</evidence>
<proteinExistence type="predicted"/>
<dbReference type="Proteomes" id="UP000318231">
    <property type="component" value="Chromosome"/>
</dbReference>
<sequence>MKIIKTNEMLIEFAHLELDEPKPNPIPPTPVPIPKPQPKPPVKKDEAIVKSVAFKKDPTK</sequence>
<dbReference type="GeneID" id="93849182"/>
<dbReference type="EMBL" id="QOKT01000003">
    <property type="protein sequence ID" value="RCJ01785.1"/>
    <property type="molecule type" value="Genomic_DNA"/>
</dbReference>
<reference evidence="3 6" key="2">
    <citation type="submission" date="2019-07" db="EMBL/GenBank/DDBJ databases">
        <title>Comparative genomics of three clinical Ureaplasma species: analysis of their core genomes and virulence factors.</title>
        <authorList>
            <person name="Yang T."/>
            <person name="Zhang Y."/>
            <person name="Li X."/>
            <person name="Kong Y."/>
            <person name="Yu H."/>
            <person name="Ruan Z."/>
            <person name="Xie X."/>
            <person name="Zhang J."/>
        </authorList>
    </citation>
    <scope>NUCLEOTIDE SEQUENCE [LARGE SCALE GENOMIC DNA]</scope>
    <source>
        <strain evidence="3 6">132</strain>
    </source>
</reference>
<dbReference type="Proteomes" id="UP001201240">
    <property type="component" value="Unassembled WGS sequence"/>
</dbReference>
<dbReference type="RefSeq" id="WP_004025863.1">
    <property type="nucleotide sequence ID" value="NZ_CAMXZD010000002.1"/>
</dbReference>
<feature type="region of interest" description="Disordered" evidence="1">
    <location>
        <begin position="20"/>
        <end position="44"/>
    </location>
</feature>
<evidence type="ECO:0000313" key="5">
    <source>
        <dbReference type="Proteomes" id="UP000253077"/>
    </source>
</evidence>
<dbReference type="EMBL" id="JAJBIS010000001">
    <property type="protein sequence ID" value="MCF1348774.1"/>
    <property type="molecule type" value="Genomic_DNA"/>
</dbReference>